<dbReference type="OrthoDB" id="376961at2157"/>
<dbReference type="RefSeq" id="WP_012308756.1">
    <property type="nucleotide sequence ID" value="NC_010482.1"/>
</dbReference>
<dbReference type="AlphaFoldDB" id="B1L7N2"/>
<organism evidence="1 2">
    <name type="scientific">Korarchaeum cryptofilum (strain OPF8)</name>
    <dbReference type="NCBI Taxonomy" id="374847"/>
    <lineage>
        <taxon>Archaea</taxon>
        <taxon>Thermoproteota</taxon>
        <taxon>Candidatus Korarchaeia</taxon>
        <taxon>Candidatus Korarchaeales</taxon>
        <taxon>Candidatus Korarchaeaceae</taxon>
        <taxon>Candidatus Korarchaeum</taxon>
    </lineage>
</organism>
<reference evidence="1 2" key="1">
    <citation type="journal article" date="2008" name="Proc. Natl. Acad. Sci. U.S.A.">
        <title>A korarchaeal genome reveals new insights into the evolution of the Archaea.</title>
        <authorList>
            <person name="Elkins J.G."/>
            <person name="Podar M."/>
            <person name="Graham D.E."/>
            <person name="Makarova K.S."/>
            <person name="Wolf Y."/>
            <person name="Randau L."/>
            <person name="Hedlund B.P."/>
            <person name="Brochier-Armanet C."/>
            <person name="Kunin V."/>
            <person name="Anderson I."/>
            <person name="Lapidus A."/>
            <person name="Goltsman E."/>
            <person name="Barry K."/>
            <person name="Koonin E.V."/>
            <person name="Hugenholtz P."/>
            <person name="Kyrpides N."/>
            <person name="Wanner G."/>
            <person name="Richardson P."/>
            <person name="Keller M."/>
            <person name="Stetter K.O."/>
        </authorList>
    </citation>
    <scope>NUCLEOTIDE SEQUENCE [LARGE SCALE GENOMIC DNA]</scope>
    <source>
        <strain evidence="2">OPF8</strain>
    </source>
</reference>
<dbReference type="Proteomes" id="UP000001686">
    <property type="component" value="Chromosome"/>
</dbReference>
<dbReference type="eggNOG" id="arCOG11995">
    <property type="taxonomic scope" value="Archaea"/>
</dbReference>
<gene>
    <name evidence="1" type="ordered locus">Kcr_0099</name>
</gene>
<dbReference type="KEGG" id="kcr:Kcr_0099"/>
<protein>
    <submittedName>
        <fullName evidence="1">Uncharacterized protein</fullName>
    </submittedName>
</protein>
<dbReference type="InParanoid" id="B1L7N2"/>
<evidence type="ECO:0000313" key="1">
    <source>
        <dbReference type="EMBL" id="ACB06859.1"/>
    </source>
</evidence>
<dbReference type="GeneID" id="6093388"/>
<dbReference type="EnsemblBacteria" id="ACB06859">
    <property type="protein sequence ID" value="ACB06859"/>
    <property type="gene ID" value="Kcr_0099"/>
</dbReference>
<dbReference type="HOGENOM" id="CLU_910921_0_0_2"/>
<proteinExistence type="predicted"/>
<sequence>MRDLLLVSLLIVLLLPILYGATQPDNMTRELPEGKEVDEGINITELKELWEEIKNAPTPELIPEPNVYVPGRGYVTDEQGRFIKRGINVTDEPIDVDRYYDINGSSFYVYLNDKLIFGKVADSQFKGTYFSVWDMSGNCLNCASGIQTFSDYKHYNWIGNYTMQTYPNYYRIHVKYFIQAILTDYVSKNGKVVQLKVRDNTGNLITRFEAELWSQADFYKGNTKWRLYGYPNYPGGGASYIRGKKLSVSVGYAYYALPYPDKSSRSFGHPYVIILYSRFYHQFAIISAS</sequence>
<keyword evidence="2" id="KW-1185">Reference proteome</keyword>
<dbReference type="EMBL" id="CP000968">
    <property type="protein sequence ID" value="ACB06859.1"/>
    <property type="molecule type" value="Genomic_DNA"/>
</dbReference>
<dbReference type="PhylomeDB" id="B1L7N2"/>
<name>B1L7N2_KORCO</name>
<accession>B1L7N2</accession>
<evidence type="ECO:0000313" key="2">
    <source>
        <dbReference type="Proteomes" id="UP000001686"/>
    </source>
</evidence>